<feature type="transmembrane region" description="Helical" evidence="7">
    <location>
        <begin position="177"/>
        <end position="207"/>
    </location>
</feature>
<dbReference type="Gene3D" id="1.10.3470.10">
    <property type="entry name" value="ABC transporter involved in vitamin B12 uptake, BtuC"/>
    <property type="match status" value="1"/>
</dbReference>
<feature type="transmembrane region" description="Helical" evidence="7">
    <location>
        <begin position="13"/>
        <end position="36"/>
    </location>
</feature>
<keyword evidence="3 6" id="KW-0812">Transmembrane</keyword>
<dbReference type="PANTHER" id="PTHR30477:SF13">
    <property type="entry name" value="IRON TRANSPORT SYSTEM MEMBRANE PROTEIN HI_0360-RELATED"/>
    <property type="match status" value="1"/>
</dbReference>
<evidence type="ECO:0000256" key="1">
    <source>
        <dbReference type="ARBA" id="ARBA00004141"/>
    </source>
</evidence>
<dbReference type="InterPro" id="IPR001626">
    <property type="entry name" value="ABC_TroCD"/>
</dbReference>
<reference evidence="8 9" key="1">
    <citation type="submission" date="2012-10" db="EMBL/GenBank/DDBJ databases">
        <title>The draft sequence of the Mycobacterium pheli genome.</title>
        <authorList>
            <person name="Pettersson B.M.F."/>
            <person name="Das S."/>
            <person name="Dasgupta S."/>
            <person name="Bhattacharya A."/>
            <person name="Kirsebom L.A."/>
        </authorList>
    </citation>
    <scope>NUCLEOTIDE SEQUENCE [LARGE SCALE GENOMIC DNA]</scope>
    <source>
        <strain evidence="8 9">CCUG 21000</strain>
    </source>
</reference>
<dbReference type="NCBIfam" id="NF040871">
    <property type="entry name" value="AztB"/>
    <property type="match status" value="1"/>
</dbReference>
<keyword evidence="6" id="KW-0813">Transport</keyword>
<dbReference type="GO" id="GO:0055085">
    <property type="term" value="P:transmembrane transport"/>
    <property type="evidence" value="ECO:0007669"/>
    <property type="project" value="InterPro"/>
</dbReference>
<evidence type="ECO:0000313" key="9">
    <source>
        <dbReference type="Proteomes" id="UP000325690"/>
    </source>
</evidence>
<comment type="caution">
    <text evidence="8">The sequence shown here is derived from an EMBL/GenBank/DDBJ whole genome shotgun (WGS) entry which is preliminary data.</text>
</comment>
<comment type="subcellular location">
    <subcellularLocation>
        <location evidence="6">Cell membrane</location>
        <topology evidence="6">Multi-pass membrane protein</topology>
    </subcellularLocation>
    <subcellularLocation>
        <location evidence="1">Membrane</location>
        <topology evidence="1">Multi-pass membrane protein</topology>
    </subcellularLocation>
</comment>
<feature type="transmembrane region" description="Helical" evidence="7">
    <location>
        <begin position="246"/>
        <end position="266"/>
    </location>
</feature>
<dbReference type="GO" id="GO:0043190">
    <property type="term" value="C:ATP-binding cassette (ABC) transporter complex"/>
    <property type="evidence" value="ECO:0007669"/>
    <property type="project" value="InterPro"/>
</dbReference>
<dbReference type="CDD" id="cd06550">
    <property type="entry name" value="TM_ABC_iron-siderophores_like"/>
    <property type="match status" value="1"/>
</dbReference>
<evidence type="ECO:0000256" key="6">
    <source>
        <dbReference type="RuleBase" id="RU003943"/>
    </source>
</evidence>
<dbReference type="Proteomes" id="UP000325690">
    <property type="component" value="Unassembled WGS sequence"/>
</dbReference>
<name>A0A5N5UYX3_MYCPH</name>
<keyword evidence="4 7" id="KW-1133">Transmembrane helix</keyword>
<protein>
    <submittedName>
        <fullName evidence="8">ABC transporter permease</fullName>
    </submittedName>
</protein>
<evidence type="ECO:0000256" key="4">
    <source>
        <dbReference type="ARBA" id="ARBA00022989"/>
    </source>
</evidence>
<evidence type="ECO:0000256" key="2">
    <source>
        <dbReference type="ARBA" id="ARBA00008034"/>
    </source>
</evidence>
<feature type="transmembrane region" description="Helical" evidence="7">
    <location>
        <begin position="95"/>
        <end position="124"/>
    </location>
</feature>
<dbReference type="Pfam" id="PF00950">
    <property type="entry name" value="ABC-3"/>
    <property type="match status" value="1"/>
</dbReference>
<comment type="similarity">
    <text evidence="2 6">Belongs to the ABC-3 integral membrane protein family.</text>
</comment>
<dbReference type="InterPro" id="IPR037294">
    <property type="entry name" value="ABC_BtuC-like"/>
</dbReference>
<dbReference type="EMBL" id="ANBP01000032">
    <property type="protein sequence ID" value="KAB7753629.1"/>
    <property type="molecule type" value="Genomic_DNA"/>
</dbReference>
<feature type="transmembrane region" description="Helical" evidence="7">
    <location>
        <begin position="219"/>
        <end position="240"/>
    </location>
</feature>
<dbReference type="SUPFAM" id="SSF81345">
    <property type="entry name" value="ABC transporter involved in vitamin B12 uptake, BtuC"/>
    <property type="match status" value="1"/>
</dbReference>
<dbReference type="GO" id="GO:0010043">
    <property type="term" value="P:response to zinc ion"/>
    <property type="evidence" value="ECO:0007669"/>
    <property type="project" value="TreeGrafter"/>
</dbReference>
<feature type="transmembrane region" description="Helical" evidence="7">
    <location>
        <begin position="57"/>
        <end position="80"/>
    </location>
</feature>
<dbReference type="AlphaFoldDB" id="A0A5N5UYX3"/>
<keyword evidence="9" id="KW-1185">Reference proteome</keyword>
<proteinExistence type="inferred from homology"/>
<organism evidence="8 9">
    <name type="scientific">Mycolicibacterium phlei DSM 43239 = CCUG 21000</name>
    <dbReference type="NCBI Taxonomy" id="1226750"/>
    <lineage>
        <taxon>Bacteria</taxon>
        <taxon>Bacillati</taxon>
        <taxon>Actinomycetota</taxon>
        <taxon>Actinomycetes</taxon>
        <taxon>Mycobacteriales</taxon>
        <taxon>Mycobacteriaceae</taxon>
        <taxon>Mycolicibacterium</taxon>
    </lineage>
</organism>
<feature type="transmembrane region" description="Helical" evidence="7">
    <location>
        <begin position="136"/>
        <end position="157"/>
    </location>
</feature>
<evidence type="ECO:0000256" key="3">
    <source>
        <dbReference type="ARBA" id="ARBA00022692"/>
    </source>
</evidence>
<sequence>MLDILFEPLGVGFVTRALISGILLAAVCAMVGVWVITRGMAFLGEAMSHSMLPGVAIAALLDIDLVVGAALSSVVMVLALEGMRTSRDFGRDTSIGLLFVGLLAIGVIIVSHSASFATDLTAFLFGDVLAVDQADLLRLALLVAIVAVVTAGCYRAFLAVTFDERKAHTLGLHPKAANLAMVVLLAITMAGAFSVVGTLLAFGMLVAPSATAMLFVRRVPVAMATAFVLGGVATVVGLLISWHASTAAGATIAVVAVGMFFLALILRSVVHRFRRSSAAAPTPTKEVPDVLAH</sequence>
<evidence type="ECO:0000256" key="7">
    <source>
        <dbReference type="SAM" id="Phobius"/>
    </source>
</evidence>
<evidence type="ECO:0000256" key="5">
    <source>
        <dbReference type="ARBA" id="ARBA00023136"/>
    </source>
</evidence>
<evidence type="ECO:0000313" key="8">
    <source>
        <dbReference type="EMBL" id="KAB7753629.1"/>
    </source>
</evidence>
<keyword evidence="5 7" id="KW-0472">Membrane</keyword>
<gene>
    <name evidence="8" type="ORF">MPHL21000_18270</name>
</gene>
<dbReference type="PANTHER" id="PTHR30477">
    <property type="entry name" value="ABC-TRANSPORTER METAL-BINDING PROTEIN"/>
    <property type="match status" value="1"/>
</dbReference>
<accession>A0A5N5UYX3</accession>